<evidence type="ECO:0000259" key="1">
    <source>
        <dbReference type="Pfam" id="PF03551"/>
    </source>
</evidence>
<dbReference type="RefSeq" id="WP_203659325.1">
    <property type="nucleotide sequence ID" value="NZ_BAAAZM010000008.1"/>
</dbReference>
<dbReference type="InterPro" id="IPR036388">
    <property type="entry name" value="WH-like_DNA-bd_sf"/>
</dbReference>
<dbReference type="EMBL" id="BOMB01000021">
    <property type="protein sequence ID" value="GID12872.1"/>
    <property type="molecule type" value="Genomic_DNA"/>
</dbReference>
<proteinExistence type="predicted"/>
<comment type="caution">
    <text evidence="3">The sequence shown here is derived from an EMBL/GenBank/DDBJ whole genome shotgun (WGS) entry which is preliminary data.</text>
</comment>
<protein>
    <submittedName>
        <fullName evidence="3">PadR family transcriptional regulator</fullName>
    </submittedName>
</protein>
<reference evidence="3" key="1">
    <citation type="submission" date="2021-01" db="EMBL/GenBank/DDBJ databases">
        <title>Whole genome shotgun sequence of Actinocatenispora rupis NBRC 107355.</title>
        <authorList>
            <person name="Komaki H."/>
            <person name="Tamura T."/>
        </authorList>
    </citation>
    <scope>NUCLEOTIDE SEQUENCE</scope>
    <source>
        <strain evidence="3">NBRC 107355</strain>
    </source>
</reference>
<dbReference type="Proteomes" id="UP000612808">
    <property type="component" value="Unassembled WGS sequence"/>
</dbReference>
<evidence type="ECO:0000313" key="3">
    <source>
        <dbReference type="EMBL" id="GID12872.1"/>
    </source>
</evidence>
<dbReference type="SUPFAM" id="SSF46785">
    <property type="entry name" value="Winged helix' DNA-binding domain"/>
    <property type="match status" value="1"/>
</dbReference>
<evidence type="ECO:0000313" key="4">
    <source>
        <dbReference type="Proteomes" id="UP000612808"/>
    </source>
</evidence>
<dbReference type="Pfam" id="PF10400">
    <property type="entry name" value="Vir_act_alpha_C"/>
    <property type="match status" value="1"/>
</dbReference>
<evidence type="ECO:0000259" key="2">
    <source>
        <dbReference type="Pfam" id="PF10400"/>
    </source>
</evidence>
<dbReference type="AlphaFoldDB" id="A0A8J3J6J0"/>
<gene>
    <name evidence="3" type="ORF">Aru02nite_37610</name>
</gene>
<dbReference type="InterPro" id="IPR036390">
    <property type="entry name" value="WH_DNA-bd_sf"/>
</dbReference>
<dbReference type="Gene3D" id="6.10.140.190">
    <property type="match status" value="1"/>
</dbReference>
<name>A0A8J3J6J0_9ACTN</name>
<dbReference type="PANTHER" id="PTHR43252:SF4">
    <property type="entry name" value="TRANSCRIPTIONAL REGULATORY PROTEIN"/>
    <property type="match status" value="1"/>
</dbReference>
<organism evidence="3 4">
    <name type="scientific">Actinocatenispora rupis</name>
    <dbReference type="NCBI Taxonomy" id="519421"/>
    <lineage>
        <taxon>Bacteria</taxon>
        <taxon>Bacillati</taxon>
        <taxon>Actinomycetota</taxon>
        <taxon>Actinomycetes</taxon>
        <taxon>Micromonosporales</taxon>
        <taxon>Micromonosporaceae</taxon>
        <taxon>Actinocatenispora</taxon>
    </lineage>
</organism>
<sequence>MTTTLGYAVLGLLARRPHSGYEVAARMRTPIGYFWTASHAQIHGTLSKLVEAGLAAYTTEPGPGPYDKKMYTLTPAGRTELARWAASPPPAPQPRNEMLLRVYNGWLADPAAVVAMLDGEIARHRDTLGTYQELRAAFDANGTPDDPRSVRFADYATLLAGIGSEREELRWLKWLRDTLRAASDSDGAG</sequence>
<dbReference type="InterPro" id="IPR005149">
    <property type="entry name" value="Tscrpt_reg_PadR_N"/>
</dbReference>
<dbReference type="PANTHER" id="PTHR43252">
    <property type="entry name" value="TRANSCRIPTIONAL REGULATOR YQJI"/>
    <property type="match status" value="1"/>
</dbReference>
<keyword evidence="4" id="KW-1185">Reference proteome</keyword>
<dbReference type="Gene3D" id="1.10.10.10">
    <property type="entry name" value="Winged helix-like DNA-binding domain superfamily/Winged helix DNA-binding domain"/>
    <property type="match status" value="1"/>
</dbReference>
<feature type="domain" description="Transcription regulator PadR C-terminal" evidence="2">
    <location>
        <begin position="95"/>
        <end position="179"/>
    </location>
</feature>
<dbReference type="InterPro" id="IPR018309">
    <property type="entry name" value="Tscrpt_reg_PadR_C"/>
</dbReference>
<accession>A0A8J3J6J0</accession>
<feature type="domain" description="Transcription regulator PadR N-terminal" evidence="1">
    <location>
        <begin position="9"/>
        <end position="82"/>
    </location>
</feature>
<dbReference type="Pfam" id="PF03551">
    <property type="entry name" value="PadR"/>
    <property type="match status" value="1"/>
</dbReference>